<accession>A0A5C3LJV1</accession>
<evidence type="ECO:0000313" key="1">
    <source>
        <dbReference type="EMBL" id="TFK32837.1"/>
    </source>
</evidence>
<keyword evidence="2" id="KW-1185">Reference proteome</keyword>
<sequence>NSCGGSFCEYHEANYGSACQIKDCENIKIQGTQACNIHQDEWKKYKASHSSHTLADVRRMLRRPAEQLPWNPIRDREIQLHDQPIPNRQVKNYFGPSQFYCVETIVAPCGVVIGWAKFAKSESPSNILHFLESVYPTEESWPDYVCIDKACLVLCHLLAEDQRESWNSWKNTTRFIVDSYHYTNH</sequence>
<gene>
    <name evidence="1" type="ORF">BDQ12DRAFT_616317</name>
</gene>
<protein>
    <recommendedName>
        <fullName evidence="3">CxC6 like cysteine cluster associated with KDZ domain-containing protein</fullName>
    </recommendedName>
</protein>
<feature type="non-terminal residue" evidence="1">
    <location>
        <position position="1"/>
    </location>
</feature>
<evidence type="ECO:0000313" key="2">
    <source>
        <dbReference type="Proteomes" id="UP000308652"/>
    </source>
</evidence>
<dbReference type="AlphaFoldDB" id="A0A5C3LJV1"/>
<reference evidence="1 2" key="1">
    <citation type="journal article" date="2019" name="Nat. Ecol. Evol.">
        <title>Megaphylogeny resolves global patterns of mushroom evolution.</title>
        <authorList>
            <person name="Varga T."/>
            <person name="Krizsan K."/>
            <person name="Foldi C."/>
            <person name="Dima B."/>
            <person name="Sanchez-Garcia M."/>
            <person name="Sanchez-Ramirez S."/>
            <person name="Szollosi G.J."/>
            <person name="Szarkandi J.G."/>
            <person name="Papp V."/>
            <person name="Albert L."/>
            <person name="Andreopoulos W."/>
            <person name="Angelini C."/>
            <person name="Antonin V."/>
            <person name="Barry K.W."/>
            <person name="Bougher N.L."/>
            <person name="Buchanan P."/>
            <person name="Buyck B."/>
            <person name="Bense V."/>
            <person name="Catcheside P."/>
            <person name="Chovatia M."/>
            <person name="Cooper J."/>
            <person name="Damon W."/>
            <person name="Desjardin D."/>
            <person name="Finy P."/>
            <person name="Geml J."/>
            <person name="Haridas S."/>
            <person name="Hughes K."/>
            <person name="Justo A."/>
            <person name="Karasinski D."/>
            <person name="Kautmanova I."/>
            <person name="Kiss B."/>
            <person name="Kocsube S."/>
            <person name="Kotiranta H."/>
            <person name="LaButti K.M."/>
            <person name="Lechner B.E."/>
            <person name="Liimatainen K."/>
            <person name="Lipzen A."/>
            <person name="Lukacs Z."/>
            <person name="Mihaltcheva S."/>
            <person name="Morgado L.N."/>
            <person name="Niskanen T."/>
            <person name="Noordeloos M.E."/>
            <person name="Ohm R.A."/>
            <person name="Ortiz-Santana B."/>
            <person name="Ovrebo C."/>
            <person name="Racz N."/>
            <person name="Riley R."/>
            <person name="Savchenko A."/>
            <person name="Shiryaev A."/>
            <person name="Soop K."/>
            <person name="Spirin V."/>
            <person name="Szebenyi C."/>
            <person name="Tomsovsky M."/>
            <person name="Tulloss R.E."/>
            <person name="Uehling J."/>
            <person name="Grigoriev I.V."/>
            <person name="Vagvolgyi C."/>
            <person name="Papp T."/>
            <person name="Martin F.M."/>
            <person name="Miettinen O."/>
            <person name="Hibbett D.S."/>
            <person name="Nagy L.G."/>
        </authorList>
    </citation>
    <scope>NUCLEOTIDE SEQUENCE [LARGE SCALE GENOMIC DNA]</scope>
    <source>
        <strain evidence="1 2">CBS 166.37</strain>
    </source>
</reference>
<dbReference type="EMBL" id="ML213662">
    <property type="protein sequence ID" value="TFK32837.1"/>
    <property type="molecule type" value="Genomic_DNA"/>
</dbReference>
<evidence type="ECO:0008006" key="3">
    <source>
        <dbReference type="Google" id="ProtNLM"/>
    </source>
</evidence>
<name>A0A5C3LJV1_9AGAR</name>
<dbReference type="OrthoDB" id="3015745at2759"/>
<dbReference type="Proteomes" id="UP000308652">
    <property type="component" value="Unassembled WGS sequence"/>
</dbReference>
<proteinExistence type="predicted"/>
<organism evidence="1 2">
    <name type="scientific">Crucibulum laeve</name>
    <dbReference type="NCBI Taxonomy" id="68775"/>
    <lineage>
        <taxon>Eukaryota</taxon>
        <taxon>Fungi</taxon>
        <taxon>Dikarya</taxon>
        <taxon>Basidiomycota</taxon>
        <taxon>Agaricomycotina</taxon>
        <taxon>Agaricomycetes</taxon>
        <taxon>Agaricomycetidae</taxon>
        <taxon>Agaricales</taxon>
        <taxon>Agaricineae</taxon>
        <taxon>Nidulariaceae</taxon>
        <taxon>Crucibulum</taxon>
    </lineage>
</organism>